<proteinExistence type="predicted"/>
<keyword evidence="2" id="KW-1185">Reference proteome</keyword>
<dbReference type="Proteomes" id="UP000699042">
    <property type="component" value="Unassembled WGS sequence"/>
</dbReference>
<organism evidence="1 2">
    <name type="scientific">Colletotrichum scovillei</name>
    <dbReference type="NCBI Taxonomy" id="1209932"/>
    <lineage>
        <taxon>Eukaryota</taxon>
        <taxon>Fungi</taxon>
        <taxon>Dikarya</taxon>
        <taxon>Ascomycota</taxon>
        <taxon>Pezizomycotina</taxon>
        <taxon>Sordariomycetes</taxon>
        <taxon>Hypocreomycetidae</taxon>
        <taxon>Glomerellales</taxon>
        <taxon>Glomerellaceae</taxon>
        <taxon>Colletotrichum</taxon>
        <taxon>Colletotrichum acutatum species complex</taxon>
    </lineage>
</organism>
<reference evidence="1" key="1">
    <citation type="submission" date="2021-05" db="EMBL/GenBank/DDBJ databases">
        <title>Comparative genomics of three Colletotrichum scovillei strains and genetic complementation revealed genes involved fungal growth and virulence on chili pepper.</title>
        <authorList>
            <person name="Hsieh D.-K."/>
            <person name="Chuang S.-C."/>
            <person name="Chen C.-Y."/>
            <person name="Chao Y.-T."/>
            <person name="Lu M.-Y.J."/>
            <person name="Lee M.-H."/>
            <person name="Shih M.-C."/>
        </authorList>
    </citation>
    <scope>NUCLEOTIDE SEQUENCE</scope>
    <source>
        <strain evidence="1">Coll-153</strain>
    </source>
</reference>
<accession>A0A9P7QZH5</accession>
<comment type="caution">
    <text evidence="1">The sequence shown here is derived from an EMBL/GenBank/DDBJ whole genome shotgun (WGS) entry which is preliminary data.</text>
</comment>
<dbReference type="AlphaFoldDB" id="A0A9P7QZH5"/>
<evidence type="ECO:0000313" key="2">
    <source>
        <dbReference type="Proteomes" id="UP000699042"/>
    </source>
</evidence>
<protein>
    <submittedName>
        <fullName evidence="1">Uncharacterized protein</fullName>
    </submittedName>
</protein>
<gene>
    <name evidence="1" type="ORF">JMJ77_009502</name>
</gene>
<name>A0A9P7QZH5_9PEZI</name>
<sequence length="66" mass="7096">MPDRKRQAEVPASLSLTRNIDLEITNISLRADSAWCPASEVGPQSPMERSLGLQLQASNLGHVPAA</sequence>
<evidence type="ECO:0000313" key="1">
    <source>
        <dbReference type="EMBL" id="KAG7045419.1"/>
    </source>
</evidence>
<dbReference type="EMBL" id="JAESDN010000009">
    <property type="protein sequence ID" value="KAG7045419.1"/>
    <property type="molecule type" value="Genomic_DNA"/>
</dbReference>